<evidence type="ECO:0000256" key="3">
    <source>
        <dbReference type="ARBA" id="ARBA00023125"/>
    </source>
</evidence>
<evidence type="ECO:0000256" key="2">
    <source>
        <dbReference type="ARBA" id="ARBA00023015"/>
    </source>
</evidence>
<dbReference type="Gene3D" id="3.40.50.2300">
    <property type="match status" value="2"/>
</dbReference>
<dbReference type="Gene3D" id="1.10.10.10">
    <property type="entry name" value="Winged helix-like DNA-binding domain superfamily/Winged helix DNA-binding domain"/>
    <property type="match status" value="1"/>
</dbReference>
<dbReference type="PANTHER" id="PTHR30146:SF95">
    <property type="entry name" value="RIBOSE OPERON REPRESSOR"/>
    <property type="match status" value="1"/>
</dbReference>
<keyword evidence="4" id="KW-0804">Transcription</keyword>
<gene>
    <name evidence="6" type="primary">araR_3</name>
    <name evidence="6" type="ORF">BEI61_03855</name>
</gene>
<dbReference type="AlphaFoldDB" id="A0A1E3A3U9"/>
<keyword evidence="1" id="KW-0678">Repressor</keyword>
<comment type="caution">
    <text evidence="6">The sequence shown here is derived from an EMBL/GenBank/DDBJ whole genome shotgun (WGS) entry which is preliminary data.</text>
</comment>
<protein>
    <submittedName>
        <fullName evidence="6">Arabinose metabolism transcriptional repressor</fullName>
    </submittedName>
</protein>
<dbReference type="InterPro" id="IPR036390">
    <property type="entry name" value="WH_DNA-bd_sf"/>
</dbReference>
<dbReference type="SUPFAM" id="SSF53822">
    <property type="entry name" value="Periplasmic binding protein-like I"/>
    <property type="match status" value="1"/>
</dbReference>
<dbReference type="EMBL" id="MCGH01000003">
    <property type="protein sequence ID" value="ODM03061.1"/>
    <property type="molecule type" value="Genomic_DNA"/>
</dbReference>
<evidence type="ECO:0000256" key="4">
    <source>
        <dbReference type="ARBA" id="ARBA00023163"/>
    </source>
</evidence>
<dbReference type="CDD" id="cd06267">
    <property type="entry name" value="PBP1_LacI_sugar_binding-like"/>
    <property type="match status" value="1"/>
</dbReference>
<dbReference type="GO" id="GO:0003700">
    <property type="term" value="F:DNA-binding transcription factor activity"/>
    <property type="evidence" value="ECO:0007669"/>
    <property type="project" value="InterPro"/>
</dbReference>
<organism evidence="6 7">
    <name type="scientific">Eisenbergiella tayi</name>
    <dbReference type="NCBI Taxonomy" id="1432052"/>
    <lineage>
        <taxon>Bacteria</taxon>
        <taxon>Bacillati</taxon>
        <taxon>Bacillota</taxon>
        <taxon>Clostridia</taxon>
        <taxon>Lachnospirales</taxon>
        <taxon>Lachnospiraceae</taxon>
        <taxon>Eisenbergiella</taxon>
    </lineage>
</organism>
<dbReference type="CDD" id="cd07377">
    <property type="entry name" value="WHTH_GntR"/>
    <property type="match status" value="1"/>
</dbReference>
<keyword evidence="2" id="KW-0805">Transcription regulation</keyword>
<dbReference type="InterPro" id="IPR000524">
    <property type="entry name" value="Tscrpt_reg_HTH_GntR"/>
</dbReference>
<dbReference type="InterPro" id="IPR036388">
    <property type="entry name" value="WH-like_DNA-bd_sf"/>
</dbReference>
<accession>A0A1E3A3U9</accession>
<dbReference type="RefSeq" id="WP_069153633.1">
    <property type="nucleotide sequence ID" value="NZ_MCGH01000003.1"/>
</dbReference>
<evidence type="ECO:0000259" key="5">
    <source>
        <dbReference type="PROSITE" id="PS50949"/>
    </source>
</evidence>
<dbReference type="PRINTS" id="PR00035">
    <property type="entry name" value="HTHGNTR"/>
</dbReference>
<dbReference type="FunFam" id="1.10.10.10:FF:000079">
    <property type="entry name" value="GntR family transcriptional regulator"/>
    <property type="match status" value="1"/>
</dbReference>
<evidence type="ECO:0000313" key="7">
    <source>
        <dbReference type="Proteomes" id="UP000094067"/>
    </source>
</evidence>
<dbReference type="InterPro" id="IPR046335">
    <property type="entry name" value="LacI/GalR-like_sensor"/>
</dbReference>
<sequence length="377" mass="42833">MPTFPDQPLYQKIKEDILRQIKDGQLLPGDKIPTEYQLMEKYGVSRITVSKALSELKSEGIITRFPHKGTFVTKSVLLPPLVRDAPIPSSHTAMPASMTEIACILPSITDSFSLSMVNGVQSVFPEDTYICHIFQSHNPTVENYLLQRCLELNISGIVLFPQDQPFFSNQLLAMQLQNYPLVLLDRYLPRLNTNYVIADNKAAGELCLRHLHKLGHQRIAFVTSTDRNTFSVKYRIEGIQETALSLNLPDYAVQLVEFLDKHKKFSYYQDLFLNLITQNRVTAFITAESSTCTYLYDLLTSLDIKVPGDVSLMSFDKPVCSSRNPDFFTHISQSEYLMGREAGTLLKNRIELYDINTYHRVITPTLHVHESTGSVCL</sequence>
<feature type="domain" description="HTH gntR-type" evidence="5">
    <location>
        <begin position="7"/>
        <end position="75"/>
    </location>
</feature>
<reference evidence="6 7" key="1">
    <citation type="submission" date="2016-07" db="EMBL/GenBank/DDBJ databases">
        <title>Characterization of isolates of Eisenbergiella tayi derived from blood cultures, using whole genome sequencing.</title>
        <authorList>
            <person name="Burdz T."/>
            <person name="Wiebe D."/>
            <person name="Huynh C."/>
            <person name="Bernard K."/>
        </authorList>
    </citation>
    <scope>NUCLEOTIDE SEQUENCE [LARGE SCALE GENOMIC DNA]</scope>
    <source>
        <strain evidence="6 7">NML 110608</strain>
    </source>
</reference>
<keyword evidence="3" id="KW-0238">DNA-binding</keyword>
<proteinExistence type="predicted"/>
<dbReference type="Pfam" id="PF00392">
    <property type="entry name" value="GntR"/>
    <property type="match status" value="1"/>
</dbReference>
<name>A0A1E3A3U9_9FIRM</name>
<dbReference type="PROSITE" id="PS50949">
    <property type="entry name" value="HTH_GNTR"/>
    <property type="match status" value="1"/>
</dbReference>
<dbReference type="Proteomes" id="UP000094067">
    <property type="component" value="Unassembled WGS sequence"/>
</dbReference>
<dbReference type="SMART" id="SM00345">
    <property type="entry name" value="HTH_GNTR"/>
    <property type="match status" value="1"/>
</dbReference>
<dbReference type="PANTHER" id="PTHR30146">
    <property type="entry name" value="LACI-RELATED TRANSCRIPTIONAL REPRESSOR"/>
    <property type="match status" value="1"/>
</dbReference>
<dbReference type="GO" id="GO:0000976">
    <property type="term" value="F:transcription cis-regulatory region binding"/>
    <property type="evidence" value="ECO:0007669"/>
    <property type="project" value="TreeGrafter"/>
</dbReference>
<dbReference type="Pfam" id="PF13377">
    <property type="entry name" value="Peripla_BP_3"/>
    <property type="match status" value="1"/>
</dbReference>
<evidence type="ECO:0000256" key="1">
    <source>
        <dbReference type="ARBA" id="ARBA00022491"/>
    </source>
</evidence>
<evidence type="ECO:0000313" key="6">
    <source>
        <dbReference type="EMBL" id="ODM03061.1"/>
    </source>
</evidence>
<dbReference type="InterPro" id="IPR028082">
    <property type="entry name" value="Peripla_BP_I"/>
</dbReference>
<dbReference type="SUPFAM" id="SSF46785">
    <property type="entry name" value="Winged helix' DNA-binding domain"/>
    <property type="match status" value="1"/>
</dbReference>